<name>A0A090RZ31_9VIBR</name>
<protein>
    <submittedName>
        <fullName evidence="1">Uncharacterized protein</fullName>
    </submittedName>
</protein>
<dbReference type="EMBL" id="BBMR01000006">
    <property type="protein sequence ID" value="GAL20740.1"/>
    <property type="molecule type" value="Genomic_DNA"/>
</dbReference>
<dbReference type="AlphaFoldDB" id="A0A090RZ31"/>
<accession>A0A090RZ31</accession>
<keyword evidence="2" id="KW-1185">Reference proteome</keyword>
<proteinExistence type="predicted"/>
<evidence type="ECO:0000313" key="1">
    <source>
        <dbReference type="EMBL" id="GAL20740.1"/>
    </source>
</evidence>
<dbReference type="OrthoDB" id="5918423at2"/>
<dbReference type="Proteomes" id="UP000029228">
    <property type="component" value="Unassembled WGS sequence"/>
</dbReference>
<organism evidence="1 2">
    <name type="scientific">Vibrio maritimus</name>
    <dbReference type="NCBI Taxonomy" id="990268"/>
    <lineage>
        <taxon>Bacteria</taxon>
        <taxon>Pseudomonadati</taxon>
        <taxon>Pseudomonadota</taxon>
        <taxon>Gammaproteobacteria</taxon>
        <taxon>Vibrionales</taxon>
        <taxon>Vibrionaceae</taxon>
        <taxon>Vibrio</taxon>
    </lineage>
</organism>
<gene>
    <name evidence="1" type="ORF">JCM19235_3742</name>
</gene>
<sequence length="45" mass="4865">MLIAGVTVGTDGPGNWELRYIETALNDSFKYKAVDSDEGESKSLS</sequence>
<evidence type="ECO:0000313" key="2">
    <source>
        <dbReference type="Proteomes" id="UP000029228"/>
    </source>
</evidence>
<reference evidence="1 2" key="1">
    <citation type="submission" date="2014-09" db="EMBL/GenBank/DDBJ databases">
        <title>Vibrio maritimus JCM 19235. (C45) whole genome shotgun sequence.</title>
        <authorList>
            <person name="Sawabe T."/>
            <person name="Meirelles P."/>
            <person name="Nakanishi M."/>
            <person name="Sayaka M."/>
            <person name="Hattori M."/>
            <person name="Ohkuma M."/>
        </authorList>
    </citation>
    <scope>NUCLEOTIDE SEQUENCE [LARGE SCALE GENOMIC DNA]</scope>
    <source>
        <strain evidence="2">JCM19235</strain>
    </source>
</reference>
<comment type="caution">
    <text evidence="1">The sequence shown here is derived from an EMBL/GenBank/DDBJ whole genome shotgun (WGS) entry which is preliminary data.</text>
</comment>